<evidence type="ECO:0000313" key="2">
    <source>
        <dbReference type="EMBL" id="OQE32909.1"/>
    </source>
</evidence>
<reference evidence="3" key="1">
    <citation type="journal article" date="2017" name="Nat. Microbiol.">
        <title>Global analysis of biosynthetic gene clusters reveals vast potential of secondary metabolite production in Penicillium species.</title>
        <authorList>
            <person name="Nielsen J.C."/>
            <person name="Grijseels S."/>
            <person name="Prigent S."/>
            <person name="Ji B."/>
            <person name="Dainat J."/>
            <person name="Nielsen K.F."/>
            <person name="Frisvad J.C."/>
            <person name="Workman M."/>
            <person name="Nielsen J."/>
        </authorList>
    </citation>
    <scope>NUCLEOTIDE SEQUENCE [LARGE SCALE GENOMIC DNA]</scope>
    <source>
        <strain evidence="3">IBT 14082</strain>
    </source>
</reference>
<dbReference type="Proteomes" id="UP000191342">
    <property type="component" value="Unassembled WGS sequence"/>
</dbReference>
<dbReference type="AlphaFoldDB" id="A0A1V6U474"/>
<feature type="signal peptide" evidence="1">
    <location>
        <begin position="1"/>
        <end position="21"/>
    </location>
</feature>
<keyword evidence="3" id="KW-1185">Reference proteome</keyword>
<evidence type="ECO:0000256" key="1">
    <source>
        <dbReference type="SAM" id="SignalP"/>
    </source>
</evidence>
<proteinExistence type="predicted"/>
<keyword evidence="1" id="KW-0732">Signal</keyword>
<evidence type="ECO:0000313" key="3">
    <source>
        <dbReference type="Proteomes" id="UP000191342"/>
    </source>
</evidence>
<dbReference type="EMBL" id="MLQL01000001">
    <property type="protein sequence ID" value="OQE32909.1"/>
    <property type="molecule type" value="Genomic_DNA"/>
</dbReference>
<dbReference type="OrthoDB" id="3660930at2759"/>
<sequence>MQLNKCLILLATCATTAFSAAVPDAAAADECSNLGGVMSMETHKLPEGVSLSDLRKCVEHPHGRERFLDEASLAPFEEGPQFRQRYDATFVVQIQYCLATKALAHPWARDDDTLAGLEEWSQEEVKVLIQTIANKAM</sequence>
<protein>
    <submittedName>
        <fullName evidence="2">Uncharacterized protein</fullName>
    </submittedName>
</protein>
<comment type="caution">
    <text evidence="2">The sequence shown here is derived from an EMBL/GenBank/DDBJ whole genome shotgun (WGS) entry which is preliminary data.</text>
</comment>
<accession>A0A1V6U474</accession>
<organism evidence="2 3">
    <name type="scientific">Penicillium flavigenum</name>
    <dbReference type="NCBI Taxonomy" id="254877"/>
    <lineage>
        <taxon>Eukaryota</taxon>
        <taxon>Fungi</taxon>
        <taxon>Dikarya</taxon>
        <taxon>Ascomycota</taxon>
        <taxon>Pezizomycotina</taxon>
        <taxon>Eurotiomycetes</taxon>
        <taxon>Eurotiomycetidae</taxon>
        <taxon>Eurotiales</taxon>
        <taxon>Aspergillaceae</taxon>
        <taxon>Penicillium</taxon>
    </lineage>
</organism>
<name>A0A1V6U474_9EURO</name>
<feature type="chain" id="PRO_5012461128" evidence="1">
    <location>
        <begin position="22"/>
        <end position="137"/>
    </location>
</feature>
<gene>
    <name evidence="2" type="ORF">PENFLA_c001G00978</name>
</gene>